<organism evidence="1">
    <name type="scientific">Lepeophtheirus salmonis</name>
    <name type="common">Salmon louse</name>
    <name type="synonym">Caligus salmonis</name>
    <dbReference type="NCBI Taxonomy" id="72036"/>
    <lineage>
        <taxon>Eukaryota</taxon>
        <taxon>Metazoa</taxon>
        <taxon>Ecdysozoa</taxon>
        <taxon>Arthropoda</taxon>
        <taxon>Crustacea</taxon>
        <taxon>Multicrustacea</taxon>
        <taxon>Hexanauplia</taxon>
        <taxon>Copepoda</taxon>
        <taxon>Siphonostomatoida</taxon>
        <taxon>Caligidae</taxon>
        <taxon>Lepeophtheirus</taxon>
    </lineage>
</organism>
<dbReference type="EMBL" id="HACA01001165">
    <property type="protein sequence ID" value="CDW18526.1"/>
    <property type="molecule type" value="Transcribed_RNA"/>
</dbReference>
<dbReference type="OrthoDB" id="10683428at2759"/>
<protein>
    <submittedName>
        <fullName evidence="1">Uncharacterized protein</fullName>
    </submittedName>
</protein>
<name>A0A0K2SZ75_LEPSM</name>
<proteinExistence type="predicted"/>
<reference evidence="1" key="1">
    <citation type="submission" date="2014-05" db="EMBL/GenBank/DDBJ databases">
        <authorList>
            <person name="Chronopoulou M."/>
        </authorList>
    </citation>
    <scope>NUCLEOTIDE SEQUENCE</scope>
    <source>
        <tissue evidence="1">Whole organism</tissue>
    </source>
</reference>
<sequence>MDNDPLYQYFEFDNPELSLGLEDSFFDFSNEIHGESDEFYSDDEDDLGSYHYDDHYWRCGDGKQLFLKVKDSNVAESSVFSQLENPESKEWHYEALFFLLEELETFFLTWKRRTTHSFTIHLKSDNENTTGSDTDEERPQKSLITNAALSKRKYCESTRIFYSIFPKYDQFYQVYREIQGIKNRILDIRFALFLSSIPSDIVRQLPDELWLKIWRFSANPRDTIALNYQPYFQETTVLVEKNRLSQLFLSVFRLHKIMYKILFTFLLKHPPMQEMQMYSDTSMNIIAGLLWCHFYDIKRNLSRLNDLDSTLKKRNEVMDLKTKMNHGIFAFETVNLHGNFLCDVEQVGIGDSFFMPESQSPVWNASNVFFPNQHLNGTFLFLQKYISGTDIFIRFVVWNALSNSLEAIIYTHILLVDYISCCEYGYNLISFCGQDVAITLPSLTSDNLIFFTYKWNLSLTNEEQQELQPDSSPVIKEFRVEPNSFKYKPNSVSQAIISANGAQLTVIMYAIDNEFSKLFVYKDSKKVYFTESFPQKSCIKDAKGDKILIISKGGDHGNVIQLFDLSQRKILYTYVADNVADLCRSSVSALFDDDPDLHRFIIYTHNKRYYLVIDYSKSGDPIIVREGYISSEVDDCLHESLTFYKDMLFFIEKGTQLQDQYQYYIMFFDFKSTRILTPIYHEESSSVYPRVETYFAETKLIFFIAKDKLSFCKNRKTFVYLDFTADRASSVLKELEYLNSAN</sequence>
<dbReference type="AlphaFoldDB" id="A0A0K2SZ75"/>
<evidence type="ECO:0000313" key="1">
    <source>
        <dbReference type="EMBL" id="CDW18526.1"/>
    </source>
</evidence>
<accession>A0A0K2SZ75</accession>